<dbReference type="Pfam" id="PF00656">
    <property type="entry name" value="Peptidase_C14"/>
    <property type="match status" value="1"/>
</dbReference>
<dbReference type="InterPro" id="IPR011600">
    <property type="entry name" value="Pept_C14_caspase"/>
</dbReference>
<dbReference type="Proteomes" id="UP000198598">
    <property type="component" value="Unassembled WGS sequence"/>
</dbReference>
<dbReference type="RefSeq" id="WP_177236532.1">
    <property type="nucleotide sequence ID" value="NZ_FOLQ01000002.1"/>
</dbReference>
<gene>
    <name evidence="3" type="ORF">SAMN05216167_102655</name>
</gene>
<keyword evidence="1" id="KW-0732">Signal</keyword>
<feature type="domain" description="Peptidase C14 caspase" evidence="2">
    <location>
        <begin position="38"/>
        <end position="249"/>
    </location>
</feature>
<name>A0A1I1MQR3_9BACT</name>
<evidence type="ECO:0000259" key="2">
    <source>
        <dbReference type="Pfam" id="PF00656"/>
    </source>
</evidence>
<evidence type="ECO:0000313" key="4">
    <source>
        <dbReference type="Proteomes" id="UP000198598"/>
    </source>
</evidence>
<dbReference type="AlphaFoldDB" id="A0A1I1MQR3"/>
<feature type="chain" id="PRO_5011709925" evidence="1">
    <location>
        <begin position="19"/>
        <end position="388"/>
    </location>
</feature>
<organism evidence="3 4">
    <name type="scientific">Spirosoma endophyticum</name>
    <dbReference type="NCBI Taxonomy" id="662367"/>
    <lineage>
        <taxon>Bacteria</taxon>
        <taxon>Pseudomonadati</taxon>
        <taxon>Bacteroidota</taxon>
        <taxon>Cytophagia</taxon>
        <taxon>Cytophagales</taxon>
        <taxon>Cytophagaceae</taxon>
        <taxon>Spirosoma</taxon>
    </lineage>
</organism>
<proteinExistence type="predicted"/>
<evidence type="ECO:0000256" key="1">
    <source>
        <dbReference type="SAM" id="SignalP"/>
    </source>
</evidence>
<dbReference type="GO" id="GO:0004197">
    <property type="term" value="F:cysteine-type endopeptidase activity"/>
    <property type="evidence" value="ECO:0007669"/>
    <property type="project" value="InterPro"/>
</dbReference>
<sequence>MHRLFTWLFLFFCGSGYATGQTLHALILADTNDDFIGSGCAADIRTMQAQINTIGAAIQYTVHLTILQDNQFSQAALTTYLQALKPGPDDVVLTYYTGHGYTTTDRLSNWPLLKMSGPTLALDQLHAQLSSKQARFCLTIGDCCNNIARPRSVLVRNLVVEDQKTIVSQYGALFQQARGDVLVASCSRGECSYADATDGSYYTQAFKTALDCAVHYNNTANWREVLADAQNRVMTFVGPRGRQTPLYQLNLIATEPTATTTASQATTAIAPVNQPVRPAMQPMSSAAKPPPLAIDVINHYLNDLADEQVPATTRLKRLQEAYRYFDPQARVTIYIDQTLVDVQPISQVIERLCINANRIRTINLIENRSQRNSDESRYAVVTIQEIWN</sequence>
<accession>A0A1I1MQR3</accession>
<reference evidence="3 4" key="1">
    <citation type="submission" date="2016-10" db="EMBL/GenBank/DDBJ databases">
        <authorList>
            <person name="de Groot N.N."/>
        </authorList>
    </citation>
    <scope>NUCLEOTIDE SEQUENCE [LARGE SCALE GENOMIC DNA]</scope>
    <source>
        <strain evidence="3 4">DSM 26130</strain>
    </source>
</reference>
<dbReference type="EMBL" id="FOLQ01000002">
    <property type="protein sequence ID" value="SFC87192.1"/>
    <property type="molecule type" value="Genomic_DNA"/>
</dbReference>
<dbReference type="InterPro" id="IPR029030">
    <property type="entry name" value="Caspase-like_dom_sf"/>
</dbReference>
<keyword evidence="4" id="KW-1185">Reference proteome</keyword>
<evidence type="ECO:0000313" key="3">
    <source>
        <dbReference type="EMBL" id="SFC87192.1"/>
    </source>
</evidence>
<protein>
    <submittedName>
        <fullName evidence="3">Caspase domain-containing protein</fullName>
    </submittedName>
</protein>
<dbReference type="STRING" id="662367.SAMN05216167_102655"/>
<dbReference type="GO" id="GO:0006508">
    <property type="term" value="P:proteolysis"/>
    <property type="evidence" value="ECO:0007669"/>
    <property type="project" value="InterPro"/>
</dbReference>
<feature type="signal peptide" evidence="1">
    <location>
        <begin position="1"/>
        <end position="18"/>
    </location>
</feature>
<dbReference type="Gene3D" id="3.40.50.1460">
    <property type="match status" value="1"/>
</dbReference>
<dbReference type="SUPFAM" id="SSF52129">
    <property type="entry name" value="Caspase-like"/>
    <property type="match status" value="1"/>
</dbReference>